<dbReference type="EMBL" id="CABFVA020000066">
    <property type="protein sequence ID" value="VVM06462.1"/>
    <property type="molecule type" value="Genomic_DNA"/>
</dbReference>
<dbReference type="Proteomes" id="UP000334923">
    <property type="component" value="Unassembled WGS sequence"/>
</dbReference>
<dbReference type="SMART" id="SM00100">
    <property type="entry name" value="cNMP"/>
    <property type="match status" value="1"/>
</dbReference>
<dbReference type="CDD" id="cd00038">
    <property type="entry name" value="CAP_ED"/>
    <property type="match status" value="1"/>
</dbReference>
<dbReference type="InterPro" id="IPR000595">
    <property type="entry name" value="cNMP-bd_dom"/>
</dbReference>
<accession>A0A5E6MA93</accession>
<dbReference type="Gene3D" id="2.60.120.10">
    <property type="entry name" value="Jelly Rolls"/>
    <property type="match status" value="1"/>
</dbReference>
<dbReference type="PROSITE" id="PS50042">
    <property type="entry name" value="CNMP_BINDING_3"/>
    <property type="match status" value="1"/>
</dbReference>
<dbReference type="SUPFAM" id="SSF51206">
    <property type="entry name" value="cAMP-binding domain-like"/>
    <property type="match status" value="1"/>
</dbReference>
<name>A0A5E6MA93_9BACT</name>
<evidence type="ECO:0000259" key="1">
    <source>
        <dbReference type="PROSITE" id="PS50042"/>
    </source>
</evidence>
<evidence type="ECO:0000313" key="2">
    <source>
        <dbReference type="EMBL" id="VVM06462.1"/>
    </source>
</evidence>
<feature type="domain" description="Cyclic nucleotide-binding" evidence="1">
    <location>
        <begin position="13"/>
        <end position="113"/>
    </location>
</feature>
<dbReference type="OrthoDB" id="190787at2"/>
<proteinExistence type="predicted"/>
<dbReference type="RefSeq" id="WP_142660065.1">
    <property type="nucleotide sequence ID" value="NZ_CABFVA020000066.1"/>
</dbReference>
<organism evidence="2 3">
    <name type="scientific">Methylacidimicrobium tartarophylax</name>
    <dbReference type="NCBI Taxonomy" id="1041768"/>
    <lineage>
        <taxon>Bacteria</taxon>
        <taxon>Pseudomonadati</taxon>
        <taxon>Verrucomicrobiota</taxon>
        <taxon>Methylacidimicrobium</taxon>
    </lineage>
</organism>
<dbReference type="Pfam" id="PF00027">
    <property type="entry name" value="cNMP_binding"/>
    <property type="match status" value="1"/>
</dbReference>
<keyword evidence="3" id="KW-1185">Reference proteome</keyword>
<dbReference type="InterPro" id="IPR018490">
    <property type="entry name" value="cNMP-bd_dom_sf"/>
</dbReference>
<reference evidence="2 3" key="1">
    <citation type="submission" date="2019-09" db="EMBL/GenBank/DDBJ databases">
        <authorList>
            <person name="Cremers G."/>
        </authorList>
    </citation>
    <scope>NUCLEOTIDE SEQUENCE [LARGE SCALE GENOMIC DNA]</scope>
    <source>
        <strain evidence="2">4A</strain>
    </source>
</reference>
<sequence length="154" mass="17161">MPDPKVVLVRHPFFAGIDPSISETLAECAHEVSFPAGRFLAREGEPASGFLLLECGTVALELHRPGRMPIVLETLHEGELVGTSWVIPPYRWSCDVRALDPVRAIVVDARCLRGKSESDPKLGYELLKRFLPLFVQRLEAVRLQLLDVYGETPT</sequence>
<gene>
    <name evidence="2" type="ORF">MAMT_01203</name>
</gene>
<dbReference type="AlphaFoldDB" id="A0A5E6MA93"/>
<dbReference type="InterPro" id="IPR014710">
    <property type="entry name" value="RmlC-like_jellyroll"/>
</dbReference>
<protein>
    <recommendedName>
        <fullName evidence="1">Cyclic nucleotide-binding domain-containing protein</fullName>
    </recommendedName>
</protein>
<evidence type="ECO:0000313" key="3">
    <source>
        <dbReference type="Proteomes" id="UP000334923"/>
    </source>
</evidence>